<feature type="transmembrane region" description="Helical" evidence="1">
    <location>
        <begin position="289"/>
        <end position="311"/>
    </location>
</feature>
<dbReference type="Proteomes" id="UP000297649">
    <property type="component" value="Unassembled WGS sequence"/>
</dbReference>
<dbReference type="EMBL" id="RQHU01000002">
    <property type="protein sequence ID" value="TGN16858.1"/>
    <property type="molecule type" value="Genomic_DNA"/>
</dbReference>
<keyword evidence="1" id="KW-0472">Membrane</keyword>
<organism evidence="2 3">
    <name type="scientific">Leptospira bandrabouensis</name>
    <dbReference type="NCBI Taxonomy" id="2484903"/>
    <lineage>
        <taxon>Bacteria</taxon>
        <taxon>Pseudomonadati</taxon>
        <taxon>Spirochaetota</taxon>
        <taxon>Spirochaetia</taxon>
        <taxon>Leptospirales</taxon>
        <taxon>Leptospiraceae</taxon>
        <taxon>Leptospira</taxon>
    </lineage>
</organism>
<keyword evidence="1" id="KW-1133">Transmembrane helix</keyword>
<evidence type="ECO:0000256" key="1">
    <source>
        <dbReference type="SAM" id="Phobius"/>
    </source>
</evidence>
<name>A0A6H3NVC9_9LEPT</name>
<dbReference type="AlphaFoldDB" id="A0A6H3NVC9"/>
<keyword evidence="3" id="KW-1185">Reference proteome</keyword>
<sequence length="385" mass="45325">MIYINTTKTDRYLNFFLRKLYSEGSPPEYIDPNSLGQLSNNRLSISSEKIKIINPLLDLKDIAREYENIALSFILKKSKLLESIKLDNFLNNHEIYEIIIQDSILEYLELGYELNRRTDLEITILNTEIKILRIQFFPRSNGNISNFNFSIENLKSEIIIVESQIDNQISLGYFDTELLYAKTEKLKLSNCKFKYPIFQNLTSLKLSLKNSILELPKNLPYFRDFESKINSNYKQNYIDIKENEIISSLKYLKSLNESAPFAKTIERYYSYFDSRRGLFNKILYSYTKYYYNILFPLLGSLLSLFLIQTLLQHDINLCDNSTIGNLLLPFDFYKNCILANFKLSLDIRNLSFLKISILFLSGFSYFSFFSLSLAIKRRFGYNKLE</sequence>
<evidence type="ECO:0000313" key="3">
    <source>
        <dbReference type="Proteomes" id="UP000297649"/>
    </source>
</evidence>
<evidence type="ECO:0000313" key="2">
    <source>
        <dbReference type="EMBL" id="TGN16858.1"/>
    </source>
</evidence>
<gene>
    <name evidence="2" type="ORF">EHR08_00010</name>
</gene>
<accession>A0A6H3NVC9</accession>
<protein>
    <submittedName>
        <fullName evidence="2">Uncharacterized protein</fullName>
    </submittedName>
</protein>
<dbReference type="RefSeq" id="WP_135781366.1">
    <property type="nucleotide sequence ID" value="NZ_RQHU01000002.1"/>
</dbReference>
<reference evidence="2" key="1">
    <citation type="journal article" date="2019" name="PLoS Negl. Trop. Dis.">
        <title>Revisiting the worldwide diversity of Leptospira species in the environment.</title>
        <authorList>
            <person name="Vincent A.T."/>
            <person name="Schiettekatte O."/>
            <person name="Bourhy P."/>
            <person name="Veyrier F.J."/>
            <person name="Picardeau M."/>
        </authorList>
    </citation>
    <scope>NUCLEOTIDE SEQUENCE [LARGE SCALE GENOMIC DNA]</scope>
    <source>
        <strain evidence="2">201601109</strain>
    </source>
</reference>
<comment type="caution">
    <text evidence="2">The sequence shown here is derived from an EMBL/GenBank/DDBJ whole genome shotgun (WGS) entry which is preliminary data.</text>
</comment>
<feature type="transmembrane region" description="Helical" evidence="1">
    <location>
        <begin position="352"/>
        <end position="375"/>
    </location>
</feature>
<proteinExistence type="predicted"/>
<keyword evidence="1" id="KW-0812">Transmembrane</keyword>